<evidence type="ECO:0000313" key="6">
    <source>
        <dbReference type="Proteomes" id="UP001597079"/>
    </source>
</evidence>
<keyword evidence="3" id="KW-0904">Protein phosphatase</keyword>
<gene>
    <name evidence="5" type="ORF">ACFSB2_14060</name>
</gene>
<comment type="caution">
    <text evidence="5">The sequence shown here is derived from an EMBL/GenBank/DDBJ whole genome shotgun (WGS) entry which is preliminary data.</text>
</comment>
<dbReference type="InterPro" id="IPR023485">
    <property type="entry name" value="Ptyr_pPase"/>
</dbReference>
<evidence type="ECO:0000256" key="1">
    <source>
        <dbReference type="ARBA" id="ARBA00011063"/>
    </source>
</evidence>
<dbReference type="PANTHER" id="PTHR11717">
    <property type="entry name" value="LOW MOLECULAR WEIGHT PROTEIN TYROSINE PHOSPHATASE"/>
    <property type="match status" value="1"/>
</dbReference>
<sequence>MMQLLFICTGNTCRSPMAAALARHHVAQAGRPWQVESAGLYAIPGLPMAAYATDALIRRHVVVQNHQSQAVTPKLIESADYIFTMTQSHKSELLQAYKNAAGKTYTLREFVDEDETGDFDIRDPFGGTAEVYEACAADLDALMQRLIAKLQDREDDEPAKLE</sequence>
<proteinExistence type="inferred from homology"/>
<name>A0ABW4JIK3_9BACL</name>
<evidence type="ECO:0000256" key="2">
    <source>
        <dbReference type="ARBA" id="ARBA00022801"/>
    </source>
</evidence>
<evidence type="ECO:0000313" key="5">
    <source>
        <dbReference type="EMBL" id="MFD1675823.1"/>
    </source>
</evidence>
<reference evidence="6" key="1">
    <citation type="journal article" date="2019" name="Int. J. Syst. Evol. Microbiol.">
        <title>The Global Catalogue of Microorganisms (GCM) 10K type strain sequencing project: providing services to taxonomists for standard genome sequencing and annotation.</title>
        <authorList>
            <consortium name="The Broad Institute Genomics Platform"/>
            <consortium name="The Broad Institute Genome Sequencing Center for Infectious Disease"/>
            <person name="Wu L."/>
            <person name="Ma J."/>
        </authorList>
    </citation>
    <scope>NUCLEOTIDE SEQUENCE [LARGE SCALE GENOMIC DNA]</scope>
    <source>
        <strain evidence="6">CGMCC 1.12286</strain>
    </source>
</reference>
<dbReference type="EMBL" id="JBHUCX010000035">
    <property type="protein sequence ID" value="MFD1675823.1"/>
    <property type="molecule type" value="Genomic_DNA"/>
</dbReference>
<dbReference type="CDD" id="cd16344">
    <property type="entry name" value="LMWPAP"/>
    <property type="match status" value="1"/>
</dbReference>
<protein>
    <submittedName>
        <fullName evidence="5">Low molecular weight protein arginine phosphatase</fullName>
    </submittedName>
</protein>
<keyword evidence="6" id="KW-1185">Reference proteome</keyword>
<evidence type="ECO:0000259" key="4">
    <source>
        <dbReference type="SMART" id="SM00226"/>
    </source>
</evidence>
<dbReference type="SMART" id="SM00226">
    <property type="entry name" value="LMWPc"/>
    <property type="match status" value="1"/>
</dbReference>
<dbReference type="RefSeq" id="WP_377943703.1">
    <property type="nucleotide sequence ID" value="NZ_JBHUCX010000035.1"/>
</dbReference>
<keyword evidence="2" id="KW-0378">Hydrolase</keyword>
<dbReference type="Pfam" id="PF01451">
    <property type="entry name" value="LMWPc"/>
    <property type="match status" value="1"/>
</dbReference>
<dbReference type="SUPFAM" id="SSF52788">
    <property type="entry name" value="Phosphotyrosine protein phosphatases I"/>
    <property type="match status" value="1"/>
</dbReference>
<comment type="similarity">
    <text evidence="1">Belongs to the low molecular weight phosphotyrosine protein phosphatase family.</text>
</comment>
<evidence type="ECO:0000256" key="3">
    <source>
        <dbReference type="ARBA" id="ARBA00022912"/>
    </source>
</evidence>
<dbReference type="InterPro" id="IPR017867">
    <property type="entry name" value="Tyr_phospatase_low_mol_wt"/>
</dbReference>
<dbReference type="PRINTS" id="PR00719">
    <property type="entry name" value="LMWPTPASE"/>
</dbReference>
<dbReference type="Proteomes" id="UP001597079">
    <property type="component" value="Unassembled WGS sequence"/>
</dbReference>
<dbReference type="PANTHER" id="PTHR11717:SF31">
    <property type="entry name" value="LOW MOLECULAR WEIGHT PROTEIN-TYROSINE-PHOSPHATASE ETP-RELATED"/>
    <property type="match status" value="1"/>
</dbReference>
<organism evidence="5 6">
    <name type="scientific">Alicyclobacillus fodiniaquatilis</name>
    <dbReference type="NCBI Taxonomy" id="1661150"/>
    <lineage>
        <taxon>Bacteria</taxon>
        <taxon>Bacillati</taxon>
        <taxon>Bacillota</taxon>
        <taxon>Bacilli</taxon>
        <taxon>Bacillales</taxon>
        <taxon>Alicyclobacillaceae</taxon>
        <taxon>Alicyclobacillus</taxon>
    </lineage>
</organism>
<dbReference type="InterPro" id="IPR050438">
    <property type="entry name" value="LMW_PTPase"/>
</dbReference>
<dbReference type="Gene3D" id="3.40.50.2300">
    <property type="match status" value="1"/>
</dbReference>
<feature type="domain" description="Phosphotyrosine protein phosphatase I" evidence="4">
    <location>
        <begin position="2"/>
        <end position="149"/>
    </location>
</feature>
<accession>A0ABW4JIK3</accession>
<dbReference type="InterPro" id="IPR036196">
    <property type="entry name" value="Ptyr_pPase_sf"/>
</dbReference>